<dbReference type="AlphaFoldDB" id="A0AA36XM48"/>
<reference evidence="1" key="1">
    <citation type="submission" date="2019-11" db="EMBL/GenBank/DDBJ databases">
        <authorList>
            <consortium name="PulseNet: The National Subtyping Network for Foodborne Disease Surveillance"/>
            <person name="Tarr C.L."/>
            <person name="Trees E."/>
            <person name="Katz L.S."/>
            <person name="Carleton-Romer H.A."/>
            <person name="Stroika S."/>
            <person name="Kucerova Z."/>
            <person name="Roache K.F."/>
            <person name="Sabol A.L."/>
            <person name="Besser J."/>
            <person name="Gerner-Smidt P."/>
        </authorList>
    </citation>
    <scope>NUCLEOTIDE SEQUENCE</scope>
    <source>
        <strain evidence="1">PNUSAV001129</strain>
    </source>
</reference>
<evidence type="ECO:0000313" key="2">
    <source>
        <dbReference type="Proteomes" id="UP000714625"/>
    </source>
</evidence>
<proteinExistence type="predicted"/>
<dbReference type="Proteomes" id="UP000714625">
    <property type="component" value="Unassembled WGS sequence"/>
</dbReference>
<evidence type="ECO:0000313" key="1">
    <source>
        <dbReference type="EMBL" id="EGQ9133634.1"/>
    </source>
</evidence>
<comment type="caution">
    <text evidence="1">The sequence shown here is derived from an EMBL/GenBank/DDBJ whole genome shotgun (WGS) entry which is preliminary data.</text>
</comment>
<protein>
    <submittedName>
        <fullName evidence="1">Uncharacterized protein</fullName>
    </submittedName>
</protein>
<gene>
    <name evidence="1" type="ORF">GHY86_00500</name>
</gene>
<accession>A0AA36XM48</accession>
<sequence length="61" mass="6912">MKVFLFTLLKQLLGYWAAKLLSPESVTELLITIADSHAKNTKTDTDDRLITVVKKHLGKEQ</sequence>
<organism evidence="1 2">
    <name type="scientific">Vibrio alginolyticus</name>
    <dbReference type="NCBI Taxonomy" id="663"/>
    <lineage>
        <taxon>Bacteria</taxon>
        <taxon>Pseudomonadati</taxon>
        <taxon>Pseudomonadota</taxon>
        <taxon>Gammaproteobacteria</taxon>
        <taxon>Vibrionales</taxon>
        <taxon>Vibrionaceae</taxon>
        <taxon>Vibrio</taxon>
    </lineage>
</organism>
<name>A0AA36XM48_VIBAL</name>
<dbReference type="EMBL" id="AAXMUW010000001">
    <property type="protein sequence ID" value="EGQ9133634.1"/>
    <property type="molecule type" value="Genomic_DNA"/>
</dbReference>